<protein>
    <submittedName>
        <fullName evidence="1">PHP domain protein</fullName>
    </submittedName>
</protein>
<accession>A0A0G2AMT0</accession>
<dbReference type="CDD" id="cd19067">
    <property type="entry name" value="PfuEndoQ-like"/>
    <property type="match status" value="1"/>
</dbReference>
<dbReference type="SUPFAM" id="SSF89550">
    <property type="entry name" value="PHP domain-like"/>
    <property type="match status" value="1"/>
</dbReference>
<dbReference type="AlphaFoldDB" id="A0A0G2AMT0"/>
<dbReference type="PATRIC" id="fig|1619044.3.peg.401"/>
<sequence length="424" mass="47417">MIEHILDLHIHSRYSRACSKDLVLPTIARACEIRGITIVSTGDFTHPRWFESLGEELVEDREGVYKLKSQASPTRFIVGTEVAVIKKHKDKVRRLHLLVFAPNLETAAKFNAVLETRGFNLRSDGRPILGLAAKELLELMLEADERMVLIPAHAWTPWFGVFGSKGGYDSLEEAFDDLTPRVRAIETGLSSDPLMNWRVPFLDKITVISNSDAHSPAKLGREANVMRFGSDAEVTYDEIMRVIREGDRKKFLHTIEFYPAEGKYHYDGHRDCNFSCPPEETKKYRGLCPVCKKPLVVGVMHRVHDLAARSPEEAKGQDRIGYKSLVPLTEIIADTLGLGVGAKAVRSAYESLTVSVGSEFHILLWAPLPEIAAASSDQISQAIDRVRRGEIYIRPGYDGVFGVVKVFGDHDRPVKPVQGALDFE</sequence>
<name>A0A0G2AMT0_9BACT</name>
<dbReference type="Proteomes" id="UP000033870">
    <property type="component" value="Unassembled WGS sequence"/>
</dbReference>
<dbReference type="STRING" id="1619044.UY92_C0005G0024"/>
<dbReference type="PANTHER" id="PTHR40084:SF1">
    <property type="entry name" value="PHOSPHOTRANSFERASE"/>
    <property type="match status" value="1"/>
</dbReference>
<proteinExistence type="predicted"/>
<gene>
    <name evidence="1" type="ORF">UY92_C0005G0024</name>
</gene>
<evidence type="ECO:0000313" key="1">
    <source>
        <dbReference type="EMBL" id="KKW42602.1"/>
    </source>
</evidence>
<dbReference type="PANTHER" id="PTHR40084">
    <property type="entry name" value="PHOSPHOHYDROLASE, PHP FAMILY"/>
    <property type="match status" value="1"/>
</dbReference>
<evidence type="ECO:0000313" key="2">
    <source>
        <dbReference type="Proteomes" id="UP000033870"/>
    </source>
</evidence>
<dbReference type="EMBL" id="LCRX01000005">
    <property type="protein sequence ID" value="KKW42602.1"/>
    <property type="molecule type" value="Genomic_DNA"/>
</dbReference>
<comment type="caution">
    <text evidence="1">The sequence shown here is derived from an EMBL/GenBank/DDBJ whole genome shotgun (WGS) entry which is preliminary data.</text>
</comment>
<dbReference type="Gene3D" id="3.20.20.140">
    <property type="entry name" value="Metal-dependent hydrolases"/>
    <property type="match status" value="1"/>
</dbReference>
<organism evidence="1 2">
    <name type="scientific">Candidatus Magasanikbacteria bacterium GW2011_GWA2_56_11</name>
    <dbReference type="NCBI Taxonomy" id="1619044"/>
    <lineage>
        <taxon>Bacteria</taxon>
        <taxon>Candidatus Magasanikiibacteriota</taxon>
    </lineage>
</organism>
<reference evidence="1 2" key="1">
    <citation type="journal article" date="2015" name="Nature">
        <title>rRNA introns, odd ribosomes, and small enigmatic genomes across a large radiation of phyla.</title>
        <authorList>
            <person name="Brown C.T."/>
            <person name="Hug L.A."/>
            <person name="Thomas B.C."/>
            <person name="Sharon I."/>
            <person name="Castelle C.J."/>
            <person name="Singh A."/>
            <person name="Wilkins M.J."/>
            <person name="Williams K.H."/>
            <person name="Banfield J.F."/>
        </authorList>
    </citation>
    <scope>NUCLEOTIDE SEQUENCE [LARGE SCALE GENOMIC DNA]</scope>
</reference>
<dbReference type="InterPro" id="IPR016195">
    <property type="entry name" value="Pol/histidinol_Pase-like"/>
</dbReference>